<dbReference type="InterPro" id="IPR020103">
    <property type="entry name" value="PsdUridine_synth_cat_dom_sf"/>
</dbReference>
<dbReference type="OrthoDB" id="9785808at2"/>
<dbReference type="Proteomes" id="UP000304912">
    <property type="component" value="Chromosome"/>
</dbReference>
<dbReference type="Gene3D" id="3.30.2350.10">
    <property type="entry name" value="Pseudouridine synthase"/>
    <property type="match status" value="1"/>
</dbReference>
<protein>
    <recommendedName>
        <fullName evidence="6">tRNA pseudouridine synthase C</fullName>
        <ecNumber evidence="5">5.4.99.26</ecNumber>
    </recommendedName>
    <alternativeName>
        <fullName evidence="8">tRNA pseudouridine(65) synthase</fullName>
    </alternativeName>
    <alternativeName>
        <fullName evidence="9">tRNA pseudouridylate synthase C</fullName>
    </alternativeName>
    <alternativeName>
        <fullName evidence="7">tRNA-uridine isomerase C</fullName>
    </alternativeName>
</protein>
<name>A0A5B7YF53_9ALTE</name>
<feature type="domain" description="Pseudouridine synthase RsuA/RluA-like" evidence="10">
    <location>
        <begin position="20"/>
        <end position="176"/>
    </location>
</feature>
<dbReference type="EMBL" id="CP039852">
    <property type="protein sequence ID" value="QCZ94327.1"/>
    <property type="molecule type" value="Genomic_DNA"/>
</dbReference>
<evidence type="ECO:0000256" key="9">
    <source>
        <dbReference type="ARBA" id="ARBA00043049"/>
    </source>
</evidence>
<comment type="catalytic activity">
    <reaction evidence="3">
        <text>uridine(65) in tRNA = pseudouridine(65) in tRNA</text>
        <dbReference type="Rhea" id="RHEA:42536"/>
        <dbReference type="Rhea" id="RHEA-COMP:10103"/>
        <dbReference type="Rhea" id="RHEA-COMP:10104"/>
        <dbReference type="ChEBI" id="CHEBI:65314"/>
        <dbReference type="ChEBI" id="CHEBI:65315"/>
        <dbReference type="EC" id="5.4.99.26"/>
    </reaction>
</comment>
<evidence type="ECO:0000256" key="1">
    <source>
        <dbReference type="ARBA" id="ARBA00022694"/>
    </source>
</evidence>
<keyword evidence="1" id="KW-0819">tRNA processing</keyword>
<dbReference type="GO" id="GO:0008033">
    <property type="term" value="P:tRNA processing"/>
    <property type="evidence" value="ECO:0007669"/>
    <property type="project" value="UniProtKB-KW"/>
</dbReference>
<keyword evidence="12" id="KW-1185">Reference proteome</keyword>
<dbReference type="AlphaFoldDB" id="A0A5B7YF53"/>
<evidence type="ECO:0000256" key="6">
    <source>
        <dbReference type="ARBA" id="ARBA00040675"/>
    </source>
</evidence>
<dbReference type="KEGG" id="salk:FBQ74_12970"/>
<gene>
    <name evidence="11" type="ORF">FBQ74_12970</name>
</gene>
<dbReference type="SUPFAM" id="SSF55120">
    <property type="entry name" value="Pseudouridine synthase"/>
    <property type="match status" value="1"/>
</dbReference>
<dbReference type="GO" id="GO:0003723">
    <property type="term" value="F:RNA binding"/>
    <property type="evidence" value="ECO:0007669"/>
    <property type="project" value="InterPro"/>
</dbReference>
<evidence type="ECO:0000313" key="11">
    <source>
        <dbReference type="EMBL" id="QCZ94327.1"/>
    </source>
</evidence>
<organism evidence="11 12">
    <name type="scientific">Salinimonas iocasae</name>
    <dbReference type="NCBI Taxonomy" id="2572577"/>
    <lineage>
        <taxon>Bacteria</taxon>
        <taxon>Pseudomonadati</taxon>
        <taxon>Pseudomonadota</taxon>
        <taxon>Gammaproteobacteria</taxon>
        <taxon>Alteromonadales</taxon>
        <taxon>Alteromonadaceae</taxon>
        <taxon>Alteromonas/Salinimonas group</taxon>
        <taxon>Salinimonas</taxon>
    </lineage>
</organism>
<dbReference type="InterPro" id="IPR006224">
    <property type="entry name" value="PsdUridine_synth_RluA-like_CS"/>
</dbReference>
<dbReference type="InterPro" id="IPR050188">
    <property type="entry name" value="RluA_PseudoU_synthase"/>
</dbReference>
<proteinExistence type="predicted"/>
<dbReference type="EC" id="5.4.99.26" evidence="5"/>
<dbReference type="Pfam" id="PF00849">
    <property type="entry name" value="PseudoU_synth_2"/>
    <property type="match status" value="1"/>
</dbReference>
<dbReference type="GO" id="GO:0000455">
    <property type="term" value="P:enzyme-directed rRNA pseudouridine synthesis"/>
    <property type="evidence" value="ECO:0007669"/>
    <property type="project" value="TreeGrafter"/>
</dbReference>
<dbReference type="PROSITE" id="PS01129">
    <property type="entry name" value="PSI_RLU"/>
    <property type="match status" value="1"/>
</dbReference>
<evidence type="ECO:0000256" key="5">
    <source>
        <dbReference type="ARBA" id="ARBA00038943"/>
    </source>
</evidence>
<sequence>MTERVEPQEPLKILYQDDTLVAIDKPGGLLVHRSPIDKRETRFAVQQLRDQIGQHVFPVHRLDRPTSGVLLFAYDGKTASELGMQMMARKVQKEYFAIVRGFIHGSGLIDYDLKFRPDKIADKHRGDIPPQPATTEYHPLARYELPIASGRYPSSRYTTVKLKPTTGRKHQLRRHMVHLRHPIIGDTTHGDGKQNKFLKSRFGFSNLALTCTRIVIKHPVSGKSLAINAEPRTEMLDLLTSWAEYQVTN</sequence>
<comment type="function">
    <text evidence="4">Responsible for synthesis of pseudouridine from uracil-65 in transfer RNAs.</text>
</comment>
<accession>A0A5B7YF53</accession>
<dbReference type="RefSeq" id="WP_139757067.1">
    <property type="nucleotide sequence ID" value="NZ_CP039852.1"/>
</dbReference>
<evidence type="ECO:0000256" key="2">
    <source>
        <dbReference type="ARBA" id="ARBA00023235"/>
    </source>
</evidence>
<keyword evidence="2" id="KW-0413">Isomerase</keyword>
<dbReference type="GO" id="GO:0160149">
    <property type="term" value="F:tRNA pseudouridine(65) synthase activity"/>
    <property type="evidence" value="ECO:0007669"/>
    <property type="project" value="UniProtKB-EC"/>
</dbReference>
<evidence type="ECO:0000256" key="8">
    <source>
        <dbReference type="ARBA" id="ARBA00041975"/>
    </source>
</evidence>
<evidence type="ECO:0000256" key="3">
    <source>
        <dbReference type="ARBA" id="ARBA00036607"/>
    </source>
</evidence>
<evidence type="ECO:0000256" key="7">
    <source>
        <dbReference type="ARBA" id="ARBA00041803"/>
    </source>
</evidence>
<dbReference type="InterPro" id="IPR006145">
    <property type="entry name" value="PsdUridine_synth_RsuA/RluA"/>
</dbReference>
<dbReference type="PANTHER" id="PTHR21600">
    <property type="entry name" value="MITOCHONDRIAL RNA PSEUDOURIDINE SYNTHASE"/>
    <property type="match status" value="1"/>
</dbReference>
<evidence type="ECO:0000256" key="4">
    <source>
        <dbReference type="ARBA" id="ARBA00037670"/>
    </source>
</evidence>
<evidence type="ECO:0000259" key="10">
    <source>
        <dbReference type="Pfam" id="PF00849"/>
    </source>
</evidence>
<reference evidence="11 12" key="1">
    <citation type="submission" date="2019-04" db="EMBL/GenBank/DDBJ databases">
        <title>Salinimonas iocasae sp. nov., a halophilic bacterium isolated from the outer tube casing of tubeworms in Okinawa Trough.</title>
        <authorList>
            <person name="Zhang H."/>
            <person name="Wang H."/>
            <person name="Li C."/>
        </authorList>
    </citation>
    <scope>NUCLEOTIDE SEQUENCE [LARGE SCALE GENOMIC DNA]</scope>
    <source>
        <strain evidence="11 12">KX18D6</strain>
    </source>
</reference>
<evidence type="ECO:0000313" key="12">
    <source>
        <dbReference type="Proteomes" id="UP000304912"/>
    </source>
</evidence>
<dbReference type="PANTHER" id="PTHR21600:SF56">
    <property type="entry name" value="TRNA PSEUDOURIDINE SYNTHASE C"/>
    <property type="match status" value="1"/>
</dbReference>